<gene>
    <name evidence="2" type="ORF">PPACK8108_LOCUS12436</name>
</gene>
<evidence type="ECO:0000256" key="1">
    <source>
        <dbReference type="SAM" id="MobiDB-lite"/>
    </source>
</evidence>
<dbReference type="EMBL" id="CALTRL010002983">
    <property type="protein sequence ID" value="CAH7677300.1"/>
    <property type="molecule type" value="Genomic_DNA"/>
</dbReference>
<protein>
    <submittedName>
        <fullName evidence="2">Uncharacterized protein</fullName>
    </submittedName>
</protein>
<keyword evidence="3" id="KW-1185">Reference proteome</keyword>
<organism evidence="2 3">
    <name type="scientific">Phakopsora pachyrhizi</name>
    <name type="common">Asian soybean rust disease fungus</name>
    <dbReference type="NCBI Taxonomy" id="170000"/>
    <lineage>
        <taxon>Eukaryota</taxon>
        <taxon>Fungi</taxon>
        <taxon>Dikarya</taxon>
        <taxon>Basidiomycota</taxon>
        <taxon>Pucciniomycotina</taxon>
        <taxon>Pucciniomycetes</taxon>
        <taxon>Pucciniales</taxon>
        <taxon>Phakopsoraceae</taxon>
        <taxon>Phakopsora</taxon>
    </lineage>
</organism>
<sequence>MEHEFGQVQNHMSEEDKEREAAEDPRQRAVDTGCFEEIKKSLERKESRRRRDIIQG</sequence>
<name>A0AAV0B3W7_PHAPC</name>
<accession>A0AAV0B3W7</accession>
<evidence type="ECO:0000313" key="3">
    <source>
        <dbReference type="Proteomes" id="UP001153365"/>
    </source>
</evidence>
<dbReference type="Proteomes" id="UP001153365">
    <property type="component" value="Unassembled WGS sequence"/>
</dbReference>
<comment type="caution">
    <text evidence="2">The sequence shown here is derived from an EMBL/GenBank/DDBJ whole genome shotgun (WGS) entry which is preliminary data.</text>
</comment>
<feature type="compositionally biased region" description="Basic and acidic residues" evidence="1">
    <location>
        <begin position="12"/>
        <end position="29"/>
    </location>
</feature>
<dbReference type="AlphaFoldDB" id="A0AAV0B3W7"/>
<evidence type="ECO:0000313" key="2">
    <source>
        <dbReference type="EMBL" id="CAH7677300.1"/>
    </source>
</evidence>
<reference evidence="2" key="1">
    <citation type="submission" date="2022-06" db="EMBL/GenBank/DDBJ databases">
        <authorList>
            <consortium name="SYNGENTA / RWTH Aachen University"/>
        </authorList>
    </citation>
    <scope>NUCLEOTIDE SEQUENCE</scope>
</reference>
<feature type="region of interest" description="Disordered" evidence="1">
    <location>
        <begin position="1"/>
        <end position="33"/>
    </location>
</feature>
<proteinExistence type="predicted"/>